<gene>
    <name evidence="7" type="ORF">J2S49_001679</name>
</gene>
<evidence type="ECO:0000256" key="5">
    <source>
        <dbReference type="ARBA" id="ARBA00032875"/>
    </source>
</evidence>
<dbReference type="Pfam" id="PF00501">
    <property type="entry name" value="AMP-binding"/>
    <property type="match status" value="1"/>
</dbReference>
<dbReference type="RefSeq" id="WP_278059776.1">
    <property type="nucleotide sequence ID" value="NZ_CP121247.1"/>
</dbReference>
<evidence type="ECO:0000313" key="8">
    <source>
        <dbReference type="Proteomes" id="UP001235966"/>
    </source>
</evidence>
<comment type="caution">
    <text evidence="7">The sequence shown here is derived from an EMBL/GenBank/DDBJ whole genome shotgun (WGS) entry which is preliminary data.</text>
</comment>
<dbReference type="CDD" id="cd05907">
    <property type="entry name" value="VL_LC_FACS_like"/>
    <property type="match status" value="1"/>
</dbReference>
<name>A0ABT9NDK2_9ACTO</name>
<dbReference type="Gene3D" id="3.40.50.12780">
    <property type="entry name" value="N-terminal domain of ligase-like"/>
    <property type="match status" value="1"/>
</dbReference>
<evidence type="ECO:0000256" key="1">
    <source>
        <dbReference type="ARBA" id="ARBA00006432"/>
    </source>
</evidence>
<dbReference type="InterPro" id="IPR000873">
    <property type="entry name" value="AMP-dep_synth/lig_dom"/>
</dbReference>
<dbReference type="SUPFAM" id="SSF56801">
    <property type="entry name" value="Acetyl-CoA synthetase-like"/>
    <property type="match status" value="1"/>
</dbReference>
<dbReference type="Proteomes" id="UP001235966">
    <property type="component" value="Unassembled WGS sequence"/>
</dbReference>
<keyword evidence="3" id="KW-0276">Fatty acid metabolism</keyword>
<keyword evidence="2 7" id="KW-0436">Ligase</keyword>
<comment type="similarity">
    <text evidence="1">Belongs to the ATP-dependent AMP-binding enzyme family.</text>
</comment>
<feature type="domain" description="AMP-dependent synthetase/ligase" evidence="6">
    <location>
        <begin position="28"/>
        <end position="423"/>
    </location>
</feature>
<sequence>MKKNRDGSVTRKSLATTKHWMNIPWMLDEREKRAPKQVAIERQLAIGTWSPMTVAEFQADIRVVARGLVGEGLAEGDSIAIFAATSYHWNLIDMAALSAGLVVVPIYESDSAEQVRWILEDANVKYVITESEAQKAMVESVATPELMKVVSFAGDAISKLYAAATDVSDEEIERRKKNLTMDTLATVIYTSGTTGNPKGVELTHGNFVHSTMGVHKFLPVITMAKDARVLFFLPMAHVMARVVFYYIITGTGVAGHAPNIKNLVADITSFKPTALLVVPRVLEKIYNAAETKAGGGLKRKIFRWAAQVAVDSSSKRNGPILKLKVKMARKLVWSKITDVIGEQVDWAVSAGAPLGKRLGHFYRGIGLKVLEAYGLTEATGATSVNPPKAIRMGTVGLPMPGTTYKIADDGEVLIKGPHLFRGYRHNPAATAEVFDDEGWFHTGDIGELDKANYLTITGRKKELLVTAGGKNVSPAVLEDPLRSHPLISQIVAIGDQRPFVSALITLDADMLPGWLAAHGLETTMDVYTAAKHPAVLESLGRAIDKTNKQVSRAESIRKFSVLPTDFTVENGLLTPSLKVKRAEVNRRFASAIEKLYSGAKPEEKGKKK</sequence>
<protein>
    <recommendedName>
        <fullName evidence="5">Acyl-CoA synthetase</fullName>
    </recommendedName>
</protein>
<evidence type="ECO:0000313" key="7">
    <source>
        <dbReference type="EMBL" id="MDP9801603.1"/>
    </source>
</evidence>
<dbReference type="EMBL" id="JAUSQW010000001">
    <property type="protein sequence ID" value="MDP9801603.1"/>
    <property type="molecule type" value="Genomic_DNA"/>
</dbReference>
<evidence type="ECO:0000259" key="6">
    <source>
        <dbReference type="Pfam" id="PF00501"/>
    </source>
</evidence>
<accession>A0ABT9NDK2</accession>
<dbReference type="InterPro" id="IPR020845">
    <property type="entry name" value="AMP-binding_CS"/>
</dbReference>
<dbReference type="PANTHER" id="PTHR43272">
    <property type="entry name" value="LONG-CHAIN-FATTY-ACID--COA LIGASE"/>
    <property type="match status" value="1"/>
</dbReference>
<dbReference type="PANTHER" id="PTHR43272:SF32">
    <property type="entry name" value="AMP-DEPENDENT SYNTHETASE_LIGASE DOMAIN-CONTAINING PROTEIN"/>
    <property type="match status" value="1"/>
</dbReference>
<dbReference type="InterPro" id="IPR042099">
    <property type="entry name" value="ANL_N_sf"/>
</dbReference>
<reference evidence="7 8" key="1">
    <citation type="submission" date="2023-07" db="EMBL/GenBank/DDBJ databases">
        <title>Sequencing the genomes of 1000 actinobacteria strains.</title>
        <authorList>
            <person name="Klenk H.-P."/>
        </authorList>
    </citation>
    <scope>NUCLEOTIDE SEQUENCE [LARGE SCALE GENOMIC DNA]</scope>
    <source>
        <strain evidence="7 8">DSM 102162</strain>
    </source>
</reference>
<dbReference type="GO" id="GO:0004467">
    <property type="term" value="F:long-chain fatty acid-CoA ligase activity"/>
    <property type="evidence" value="ECO:0007669"/>
    <property type="project" value="UniProtKB-EC"/>
</dbReference>
<keyword evidence="4" id="KW-0443">Lipid metabolism</keyword>
<dbReference type="Pfam" id="PF23562">
    <property type="entry name" value="AMP-binding_C_3"/>
    <property type="match status" value="1"/>
</dbReference>
<dbReference type="PROSITE" id="PS00455">
    <property type="entry name" value="AMP_BINDING"/>
    <property type="match status" value="1"/>
</dbReference>
<evidence type="ECO:0000256" key="2">
    <source>
        <dbReference type="ARBA" id="ARBA00022598"/>
    </source>
</evidence>
<proteinExistence type="inferred from homology"/>
<organism evidence="7 8">
    <name type="scientific">Arcanobacterium wilhelmae</name>
    <dbReference type="NCBI Taxonomy" id="1803177"/>
    <lineage>
        <taxon>Bacteria</taxon>
        <taxon>Bacillati</taxon>
        <taxon>Actinomycetota</taxon>
        <taxon>Actinomycetes</taxon>
        <taxon>Actinomycetales</taxon>
        <taxon>Actinomycetaceae</taxon>
        <taxon>Arcanobacterium</taxon>
    </lineage>
</organism>
<evidence type="ECO:0000256" key="4">
    <source>
        <dbReference type="ARBA" id="ARBA00023098"/>
    </source>
</evidence>
<keyword evidence="8" id="KW-1185">Reference proteome</keyword>
<evidence type="ECO:0000256" key="3">
    <source>
        <dbReference type="ARBA" id="ARBA00022832"/>
    </source>
</evidence>